<evidence type="ECO:0000313" key="2">
    <source>
        <dbReference type="EMBL" id="TCO44703.1"/>
    </source>
</evidence>
<sequence>MLWLAAQTYLLCLGSFLAGVVVTVLVLRKRKPVPDIPVELLDIPEDVTDDEVDEDEDDEEPAVIKATRKSMRYHTSDSPYYNRLKGDLTFVSVEEAELAGFSAWNSHRTPAAT</sequence>
<keyword evidence="1" id="KW-1133">Transmembrane helix</keyword>
<protein>
    <submittedName>
        <fullName evidence="2">Uncharacterized protein</fullName>
    </submittedName>
</protein>
<name>A0A4R2IIM0_9PSEU</name>
<dbReference type="EMBL" id="SLWS01000023">
    <property type="protein sequence ID" value="TCO44703.1"/>
    <property type="molecule type" value="Genomic_DNA"/>
</dbReference>
<accession>A0A4R2IIM0</accession>
<reference evidence="2 3" key="1">
    <citation type="submission" date="2019-03" db="EMBL/GenBank/DDBJ databases">
        <title>Genomic Encyclopedia of Type Strains, Phase IV (KMG-IV): sequencing the most valuable type-strain genomes for metagenomic binning, comparative biology and taxonomic classification.</title>
        <authorList>
            <person name="Goeker M."/>
        </authorList>
    </citation>
    <scope>NUCLEOTIDE SEQUENCE [LARGE SCALE GENOMIC DNA]</scope>
    <source>
        <strain evidence="2 3">DSM 45934</strain>
    </source>
</reference>
<dbReference type="AlphaFoldDB" id="A0A4R2IIM0"/>
<comment type="caution">
    <text evidence="2">The sequence shown here is derived from an EMBL/GenBank/DDBJ whole genome shotgun (WGS) entry which is preliminary data.</text>
</comment>
<dbReference type="RefSeq" id="WP_132126342.1">
    <property type="nucleotide sequence ID" value="NZ_SLWS01000023.1"/>
</dbReference>
<keyword evidence="3" id="KW-1185">Reference proteome</keyword>
<evidence type="ECO:0000313" key="3">
    <source>
        <dbReference type="Proteomes" id="UP000295680"/>
    </source>
</evidence>
<organism evidence="2 3">
    <name type="scientific">Actinocrispum wychmicini</name>
    <dbReference type="NCBI Taxonomy" id="1213861"/>
    <lineage>
        <taxon>Bacteria</taxon>
        <taxon>Bacillati</taxon>
        <taxon>Actinomycetota</taxon>
        <taxon>Actinomycetes</taxon>
        <taxon>Pseudonocardiales</taxon>
        <taxon>Pseudonocardiaceae</taxon>
        <taxon>Actinocrispum</taxon>
    </lineage>
</organism>
<feature type="transmembrane region" description="Helical" evidence="1">
    <location>
        <begin position="6"/>
        <end position="27"/>
    </location>
</feature>
<keyword evidence="1" id="KW-0472">Membrane</keyword>
<proteinExistence type="predicted"/>
<keyword evidence="1" id="KW-0812">Transmembrane</keyword>
<evidence type="ECO:0000256" key="1">
    <source>
        <dbReference type="SAM" id="Phobius"/>
    </source>
</evidence>
<gene>
    <name evidence="2" type="ORF">EV192_12324</name>
</gene>
<dbReference type="OrthoDB" id="4871889at2"/>
<dbReference type="Proteomes" id="UP000295680">
    <property type="component" value="Unassembled WGS sequence"/>
</dbReference>